<dbReference type="AlphaFoldDB" id="A0A1I7X1A2"/>
<dbReference type="Proteomes" id="UP000095283">
    <property type="component" value="Unplaced"/>
</dbReference>
<evidence type="ECO:0000313" key="1">
    <source>
        <dbReference type="Proteomes" id="UP000095283"/>
    </source>
</evidence>
<evidence type="ECO:0000313" key="2">
    <source>
        <dbReference type="WBParaSite" id="Hba_11171"/>
    </source>
</evidence>
<organism evidence="1 2">
    <name type="scientific">Heterorhabditis bacteriophora</name>
    <name type="common">Entomopathogenic nematode worm</name>
    <dbReference type="NCBI Taxonomy" id="37862"/>
    <lineage>
        <taxon>Eukaryota</taxon>
        <taxon>Metazoa</taxon>
        <taxon>Ecdysozoa</taxon>
        <taxon>Nematoda</taxon>
        <taxon>Chromadorea</taxon>
        <taxon>Rhabditida</taxon>
        <taxon>Rhabditina</taxon>
        <taxon>Rhabditomorpha</taxon>
        <taxon>Strongyloidea</taxon>
        <taxon>Heterorhabditidae</taxon>
        <taxon>Heterorhabditis</taxon>
    </lineage>
</organism>
<reference evidence="2" key="1">
    <citation type="submission" date="2016-11" db="UniProtKB">
        <authorList>
            <consortium name="WormBaseParasite"/>
        </authorList>
    </citation>
    <scope>IDENTIFICATION</scope>
</reference>
<sequence length="29" mass="3195">MVLHLALLLLGVVDGRFIVVLSLKVIYIS</sequence>
<dbReference type="WBParaSite" id="Hba_11171">
    <property type="protein sequence ID" value="Hba_11171"/>
    <property type="gene ID" value="Hba_11171"/>
</dbReference>
<keyword evidence="1" id="KW-1185">Reference proteome</keyword>
<name>A0A1I7X1A2_HETBA</name>
<accession>A0A1I7X1A2</accession>
<protein>
    <submittedName>
        <fullName evidence="2">Uncharacterized protein</fullName>
    </submittedName>
</protein>
<proteinExistence type="predicted"/>